<dbReference type="PATRIC" id="fig|1423815.3.peg.371"/>
<comment type="caution">
    <text evidence="1">The sequence shown here is derived from an EMBL/GenBank/DDBJ whole genome shotgun (WGS) entry which is preliminary data.</text>
</comment>
<dbReference type="RefSeq" id="WP_010623417.1">
    <property type="nucleotide sequence ID" value="NZ_AZFA01000011.1"/>
</dbReference>
<gene>
    <name evidence="1" type="ORF">FC27_GL000364</name>
</gene>
<keyword evidence="2" id="KW-1185">Reference proteome</keyword>
<organism evidence="1 2">
    <name type="scientific">Companilactobacillus versmoldensis DSM 14857 = KCTC 3814</name>
    <dbReference type="NCBI Taxonomy" id="1423815"/>
    <lineage>
        <taxon>Bacteria</taxon>
        <taxon>Bacillati</taxon>
        <taxon>Bacillota</taxon>
        <taxon>Bacilli</taxon>
        <taxon>Lactobacillales</taxon>
        <taxon>Lactobacillaceae</taxon>
        <taxon>Companilactobacillus</taxon>
    </lineage>
</organism>
<protein>
    <submittedName>
        <fullName evidence="1">Uncharacterized protein</fullName>
    </submittedName>
</protein>
<sequence>MENIVPREKWLYNDRGMMKWMGWLLSDHSAYMDEEKIKERKQPQHTQMKSGQISERLNNSRLHANEVLIQVNVLEDDYLIPEFKGIVAGFGSGQIYLQLDNSEFKILQVEQIRWIGSVKDGKWWDDEYTL</sequence>
<proteinExistence type="predicted"/>
<dbReference type="STRING" id="1423815.FC27_GL000364"/>
<name>A0A0R1SC86_9LACO</name>
<accession>A0A0R1SC86</accession>
<dbReference type="eggNOG" id="ENOG5033CM8">
    <property type="taxonomic scope" value="Bacteria"/>
</dbReference>
<dbReference type="AlphaFoldDB" id="A0A0R1SC86"/>
<reference evidence="1 2" key="1">
    <citation type="journal article" date="2015" name="Genome Announc.">
        <title>Expanding the biotechnology potential of lactobacilli through comparative genomics of 213 strains and associated genera.</title>
        <authorList>
            <person name="Sun Z."/>
            <person name="Harris H.M."/>
            <person name="McCann A."/>
            <person name="Guo C."/>
            <person name="Argimon S."/>
            <person name="Zhang W."/>
            <person name="Yang X."/>
            <person name="Jeffery I.B."/>
            <person name="Cooney J.C."/>
            <person name="Kagawa T.F."/>
            <person name="Liu W."/>
            <person name="Song Y."/>
            <person name="Salvetti E."/>
            <person name="Wrobel A."/>
            <person name="Rasinkangas P."/>
            <person name="Parkhill J."/>
            <person name="Rea M.C."/>
            <person name="O'Sullivan O."/>
            <person name="Ritari J."/>
            <person name="Douillard F.P."/>
            <person name="Paul Ross R."/>
            <person name="Yang R."/>
            <person name="Briner A.E."/>
            <person name="Felis G.E."/>
            <person name="de Vos W.M."/>
            <person name="Barrangou R."/>
            <person name="Klaenhammer T.R."/>
            <person name="Caufield P.W."/>
            <person name="Cui Y."/>
            <person name="Zhang H."/>
            <person name="O'Toole P.W."/>
        </authorList>
    </citation>
    <scope>NUCLEOTIDE SEQUENCE [LARGE SCALE GENOMIC DNA]</scope>
    <source>
        <strain evidence="1 2">DSM 14857</strain>
    </source>
</reference>
<dbReference type="Proteomes" id="UP000051647">
    <property type="component" value="Unassembled WGS sequence"/>
</dbReference>
<dbReference type="EMBL" id="AZFA01000011">
    <property type="protein sequence ID" value="KRL66759.1"/>
    <property type="molecule type" value="Genomic_DNA"/>
</dbReference>
<evidence type="ECO:0000313" key="1">
    <source>
        <dbReference type="EMBL" id="KRL66759.1"/>
    </source>
</evidence>
<evidence type="ECO:0000313" key="2">
    <source>
        <dbReference type="Proteomes" id="UP000051647"/>
    </source>
</evidence>